<keyword evidence="1" id="KW-0614">Plasmid</keyword>
<evidence type="ECO:0000313" key="2">
    <source>
        <dbReference type="Proteomes" id="UP000006163"/>
    </source>
</evidence>
<dbReference type="EMBL" id="CP001436">
    <property type="protein sequence ID" value="ACN52798.1"/>
    <property type="molecule type" value="Genomic_DNA"/>
</dbReference>
<reference evidence="1 2" key="1">
    <citation type="journal article" date="2012" name="J. Bacteriol.">
        <title>Whole-Genome Sequences of Borrelia bissettii, Borrelia valaisiana, and Borrelia spielmanii.</title>
        <authorList>
            <person name="Schutzer S.E."/>
            <person name="Fraser-Liggett C.M."/>
            <person name="Qiu W.G."/>
            <person name="Kraiczy P."/>
            <person name="Mongodin E.F."/>
            <person name="Dunn J.J."/>
            <person name="Luft B.J."/>
            <person name="Casjens S.R."/>
        </authorList>
    </citation>
    <scope>NUCLEOTIDE SEQUENCE [LARGE SCALE GENOMIC DNA]</scope>
    <source>
        <strain evidence="1 2">VS116</strain>
        <plasmid evidence="1">VS116_lp36</plasmid>
    </source>
</reference>
<accession>C0R8L9</accession>
<dbReference type="HOGENOM" id="CLU_3196842_0_0_12"/>
<geneLocation type="plasmid" evidence="1 2">
    <name>VS116_lp36</name>
</geneLocation>
<dbReference type="Proteomes" id="UP000006163">
    <property type="component" value="Plasmid VS116_lp36"/>
</dbReference>
<proteinExistence type="predicted"/>
<gene>
    <name evidence="1" type="ORF">BVAVS116_K0026</name>
</gene>
<evidence type="ECO:0000313" key="1">
    <source>
        <dbReference type="EMBL" id="ACN52798.1"/>
    </source>
</evidence>
<organism evidence="1 2">
    <name type="scientific">Borreliella valaisiana VS116</name>
    <dbReference type="NCBI Taxonomy" id="445987"/>
    <lineage>
        <taxon>Bacteria</taxon>
        <taxon>Pseudomonadati</taxon>
        <taxon>Spirochaetota</taxon>
        <taxon>Spirochaetia</taxon>
        <taxon>Spirochaetales</taxon>
        <taxon>Borreliaceae</taxon>
        <taxon>Borreliella</taxon>
    </lineage>
</organism>
<keyword evidence="2" id="KW-1185">Reference proteome</keyword>
<protein>
    <submittedName>
        <fullName evidence="1">Uncharacterized protein</fullName>
    </submittedName>
</protein>
<dbReference type="AlphaFoldDB" id="C0R8L9"/>
<name>C0R8L9_BORVA</name>
<sequence length="45" mass="5565">MFLRYSLIFNSDFVYLGLIQFRQSLHFLSWFRSVLKHIFNCLHLI</sequence>